<feature type="transmembrane region" description="Helical" evidence="1">
    <location>
        <begin position="69"/>
        <end position="88"/>
    </location>
</feature>
<organism evidence="2 3">
    <name type="scientific">Galdieria sulphuraria</name>
    <name type="common">Red alga</name>
    <dbReference type="NCBI Taxonomy" id="130081"/>
    <lineage>
        <taxon>Eukaryota</taxon>
        <taxon>Rhodophyta</taxon>
        <taxon>Bangiophyceae</taxon>
        <taxon>Galdieriales</taxon>
        <taxon>Galdieriaceae</taxon>
        <taxon>Galdieria</taxon>
    </lineage>
</organism>
<dbReference type="EMBL" id="KB454514">
    <property type="protein sequence ID" value="EME28945.1"/>
    <property type="molecule type" value="Genomic_DNA"/>
</dbReference>
<keyword evidence="1" id="KW-1133">Transmembrane helix</keyword>
<dbReference type="KEGG" id="gsl:Gasu_36790"/>
<gene>
    <name evidence="2" type="ORF">Gasu_36790</name>
</gene>
<feature type="transmembrane region" description="Helical" evidence="1">
    <location>
        <begin position="122"/>
        <end position="141"/>
    </location>
</feature>
<keyword evidence="3" id="KW-1185">Reference proteome</keyword>
<sequence length="144" mass="16828">MAISNSQLFPIPLPLPICPFFPSIPTLQDNFQTKVALPSFTRNRPFHSPIHILSSNGNLPNAVLCFFQFVHYFFAPFYLILLNMCISLNKNLSFYTFDDYVLFFYCNLCVYCVFVFFRVKVAFKFCLLFLFLLCVFLVNIVKLN</sequence>
<dbReference type="AlphaFoldDB" id="M2WY05"/>
<proteinExistence type="predicted"/>
<evidence type="ECO:0008006" key="4">
    <source>
        <dbReference type="Google" id="ProtNLM"/>
    </source>
</evidence>
<feature type="transmembrane region" description="Helical" evidence="1">
    <location>
        <begin position="100"/>
        <end position="116"/>
    </location>
</feature>
<dbReference type="GeneID" id="17087780"/>
<keyword evidence="1" id="KW-0812">Transmembrane</keyword>
<dbReference type="Gramene" id="EME28945">
    <property type="protein sequence ID" value="EME28945"/>
    <property type="gene ID" value="Gasu_36790"/>
</dbReference>
<evidence type="ECO:0000256" key="1">
    <source>
        <dbReference type="SAM" id="Phobius"/>
    </source>
</evidence>
<evidence type="ECO:0000313" key="2">
    <source>
        <dbReference type="EMBL" id="EME28945.1"/>
    </source>
</evidence>
<evidence type="ECO:0000313" key="3">
    <source>
        <dbReference type="Proteomes" id="UP000030680"/>
    </source>
</evidence>
<keyword evidence="1" id="KW-0472">Membrane</keyword>
<name>M2WY05_GALSU</name>
<protein>
    <recommendedName>
        <fullName evidence="4">Transmembrane protein</fullName>
    </recommendedName>
</protein>
<reference evidence="3" key="1">
    <citation type="journal article" date="2013" name="Science">
        <title>Gene transfer from bacteria and archaea facilitated evolution of an extremophilic eukaryote.</title>
        <authorList>
            <person name="Schonknecht G."/>
            <person name="Chen W.H."/>
            <person name="Ternes C.M."/>
            <person name="Barbier G.G."/>
            <person name="Shrestha R.P."/>
            <person name="Stanke M."/>
            <person name="Brautigam A."/>
            <person name="Baker B.J."/>
            <person name="Banfield J.F."/>
            <person name="Garavito R.M."/>
            <person name="Carr K."/>
            <person name="Wilkerson C."/>
            <person name="Rensing S.A."/>
            <person name="Gagneul D."/>
            <person name="Dickenson N.E."/>
            <person name="Oesterhelt C."/>
            <person name="Lercher M.J."/>
            <person name="Weber A.P."/>
        </authorList>
    </citation>
    <scope>NUCLEOTIDE SEQUENCE [LARGE SCALE GENOMIC DNA]</scope>
    <source>
        <strain evidence="3">074W</strain>
    </source>
</reference>
<accession>M2WY05</accession>
<dbReference type="Proteomes" id="UP000030680">
    <property type="component" value="Unassembled WGS sequence"/>
</dbReference>
<dbReference type="RefSeq" id="XP_005705465.1">
    <property type="nucleotide sequence ID" value="XM_005705408.1"/>
</dbReference>